<evidence type="ECO:0000256" key="3">
    <source>
        <dbReference type="ARBA" id="ARBA00022692"/>
    </source>
</evidence>
<sequence length="384" mass="43568">MKTYIHPQSEMVSGKEMLVNTQIHYTNLAKLISLLLILIFICYLFFTHLFPFAISILLALVLHPLVKVTEHFLHLPKNLAIVIVILSFTLTFLSISSLVLIETFHWLQNISTLLPHLIEQLTIKIQSFQSSLFSKWSEWMDHTAEQFDPQSKNLVASIIDALLEHFKSTSEDTVANLSHQVITWLTAILRGGYYSLFILISTFFLLKDGPTWLSKLSVHIPSSFRDSLLLWKNNIYVMFKKYVASQVLIATITAFLIFITLQIINTNHVITITFLAILFDLIPVIGIGLLFFPWIIYTLIAQDHLMTIQLCSLYIFVVIVRNLIEPRLIGGSIGIHPLALVVGIFITLKVFGPTGVLVTPFILMLSGAFLKSGGFSHIKKYILK</sequence>
<dbReference type="EMBL" id="PJNH01000001">
    <property type="protein sequence ID" value="PKR79267.1"/>
    <property type="molecule type" value="Genomic_DNA"/>
</dbReference>
<dbReference type="GO" id="GO:0016020">
    <property type="term" value="C:membrane"/>
    <property type="evidence" value="ECO:0007669"/>
    <property type="project" value="UniProtKB-SubCell"/>
</dbReference>
<accession>A0A2I0QY58</accession>
<evidence type="ECO:0008006" key="9">
    <source>
        <dbReference type="Google" id="ProtNLM"/>
    </source>
</evidence>
<name>A0A2I0QY58_9BACI</name>
<dbReference type="PANTHER" id="PTHR21716">
    <property type="entry name" value="TRANSMEMBRANE PROTEIN"/>
    <property type="match status" value="1"/>
</dbReference>
<feature type="transmembrane region" description="Helical" evidence="6">
    <location>
        <begin position="31"/>
        <end position="59"/>
    </location>
</feature>
<comment type="similarity">
    <text evidence="2">Belongs to the autoinducer-2 exporter (AI-2E) (TC 2.A.86) family.</text>
</comment>
<reference evidence="7 8" key="1">
    <citation type="submission" date="2017-06" db="EMBL/GenBank/DDBJ databases">
        <title>the draft geome sequence of Illustriluteabacillus marina B3227.</title>
        <authorList>
            <person name="He R.-H."/>
            <person name="Du Z.-J."/>
        </authorList>
    </citation>
    <scope>NUCLEOTIDE SEQUENCE [LARGE SCALE GENOMIC DNA]</scope>
    <source>
        <strain evidence="7 8">B3227</strain>
    </source>
</reference>
<keyword evidence="3 6" id="KW-0812">Transmembrane</keyword>
<keyword evidence="8" id="KW-1185">Reference proteome</keyword>
<dbReference type="PANTHER" id="PTHR21716:SF68">
    <property type="entry name" value="TRANSPORT PROTEIN YTVI-RELATED"/>
    <property type="match status" value="1"/>
</dbReference>
<feature type="transmembrane region" description="Helical" evidence="6">
    <location>
        <begin position="357"/>
        <end position="378"/>
    </location>
</feature>
<comment type="subcellular location">
    <subcellularLocation>
        <location evidence="1">Membrane</location>
        <topology evidence="1">Multi-pass membrane protein</topology>
    </subcellularLocation>
</comment>
<evidence type="ECO:0000256" key="6">
    <source>
        <dbReference type="SAM" id="Phobius"/>
    </source>
</evidence>
<keyword evidence="4 6" id="KW-1133">Transmembrane helix</keyword>
<evidence type="ECO:0000256" key="2">
    <source>
        <dbReference type="ARBA" id="ARBA00009773"/>
    </source>
</evidence>
<evidence type="ECO:0000313" key="8">
    <source>
        <dbReference type="Proteomes" id="UP000243524"/>
    </source>
</evidence>
<feature type="transmembrane region" description="Helical" evidence="6">
    <location>
        <begin position="273"/>
        <end position="300"/>
    </location>
</feature>
<dbReference type="AlphaFoldDB" id="A0A2I0QY58"/>
<evidence type="ECO:0000256" key="4">
    <source>
        <dbReference type="ARBA" id="ARBA00022989"/>
    </source>
</evidence>
<proteinExistence type="inferred from homology"/>
<feature type="transmembrane region" description="Helical" evidence="6">
    <location>
        <begin position="187"/>
        <end position="206"/>
    </location>
</feature>
<dbReference type="GO" id="GO:0055085">
    <property type="term" value="P:transmembrane transport"/>
    <property type="evidence" value="ECO:0007669"/>
    <property type="project" value="TreeGrafter"/>
</dbReference>
<dbReference type="Pfam" id="PF01594">
    <property type="entry name" value="AI-2E_transport"/>
    <property type="match status" value="1"/>
</dbReference>
<dbReference type="Proteomes" id="UP000243524">
    <property type="component" value="Unassembled WGS sequence"/>
</dbReference>
<keyword evidence="5 6" id="KW-0472">Membrane</keyword>
<evidence type="ECO:0000256" key="5">
    <source>
        <dbReference type="ARBA" id="ARBA00023136"/>
    </source>
</evidence>
<feature type="transmembrane region" description="Helical" evidence="6">
    <location>
        <begin position="331"/>
        <end position="351"/>
    </location>
</feature>
<feature type="transmembrane region" description="Helical" evidence="6">
    <location>
        <begin position="79"/>
        <end position="101"/>
    </location>
</feature>
<evidence type="ECO:0000313" key="7">
    <source>
        <dbReference type="EMBL" id="PKR79267.1"/>
    </source>
</evidence>
<feature type="transmembrane region" description="Helical" evidence="6">
    <location>
        <begin position="242"/>
        <end position="261"/>
    </location>
</feature>
<dbReference type="InterPro" id="IPR002549">
    <property type="entry name" value="AI-2E-like"/>
</dbReference>
<comment type="caution">
    <text evidence="7">The sequence shown here is derived from an EMBL/GenBank/DDBJ whole genome shotgun (WGS) entry which is preliminary data.</text>
</comment>
<organism evidence="7 8">
    <name type="scientific">Halalkalibacillus sediminis</name>
    <dbReference type="NCBI Taxonomy" id="2018042"/>
    <lineage>
        <taxon>Bacteria</taxon>
        <taxon>Bacillati</taxon>
        <taxon>Bacillota</taxon>
        <taxon>Bacilli</taxon>
        <taxon>Bacillales</taxon>
        <taxon>Bacillaceae</taxon>
        <taxon>Halalkalibacillus</taxon>
    </lineage>
</organism>
<protein>
    <recommendedName>
        <fullName evidence="9">Sporulation integral membrane protein YtvI</fullName>
    </recommendedName>
</protein>
<evidence type="ECO:0000256" key="1">
    <source>
        <dbReference type="ARBA" id="ARBA00004141"/>
    </source>
</evidence>
<gene>
    <name evidence="7" type="ORF">CEY16_05875</name>
</gene>
<feature type="transmembrane region" description="Helical" evidence="6">
    <location>
        <begin position="306"/>
        <end position="324"/>
    </location>
</feature>